<reference evidence="4" key="1">
    <citation type="journal article" date="2021" name="Genome Biol. Evol.">
        <title>The assembled and annotated genome of the fairy-ring fungus Marasmius oreades.</title>
        <authorList>
            <person name="Hiltunen M."/>
            <person name="Ament-Velasquez S.L."/>
            <person name="Johannesson H."/>
        </authorList>
    </citation>
    <scope>NUCLEOTIDE SEQUENCE</scope>
    <source>
        <strain evidence="4">03SP1</strain>
    </source>
</reference>
<dbReference type="PROSITE" id="PS50181">
    <property type="entry name" value="FBOX"/>
    <property type="match status" value="1"/>
</dbReference>
<dbReference type="Pfam" id="PF12937">
    <property type="entry name" value="F-box-like"/>
    <property type="match status" value="1"/>
</dbReference>
<dbReference type="InterPro" id="IPR036047">
    <property type="entry name" value="F-box-like_dom_sf"/>
</dbReference>
<dbReference type="SUPFAM" id="SSF52047">
    <property type="entry name" value="RNI-like"/>
    <property type="match status" value="1"/>
</dbReference>
<keyword evidence="5" id="KW-1185">Reference proteome</keyword>
<dbReference type="InterPro" id="IPR032675">
    <property type="entry name" value="LRR_dom_sf"/>
</dbReference>
<evidence type="ECO:0000256" key="1">
    <source>
        <dbReference type="SAM" id="Coils"/>
    </source>
</evidence>
<dbReference type="Gene3D" id="1.20.1280.50">
    <property type="match status" value="1"/>
</dbReference>
<accession>A0A9P7UU50</accession>
<dbReference type="RefSeq" id="XP_043008364.1">
    <property type="nucleotide sequence ID" value="XM_043153080.1"/>
</dbReference>
<feature type="compositionally biased region" description="Polar residues" evidence="2">
    <location>
        <begin position="7"/>
        <end position="19"/>
    </location>
</feature>
<dbReference type="GeneID" id="66077371"/>
<dbReference type="Proteomes" id="UP001049176">
    <property type="component" value="Chromosome 5"/>
</dbReference>
<proteinExistence type="predicted"/>
<dbReference type="Gene3D" id="3.80.10.10">
    <property type="entry name" value="Ribonuclease Inhibitor"/>
    <property type="match status" value="1"/>
</dbReference>
<keyword evidence="1" id="KW-0175">Coiled coil</keyword>
<protein>
    <recommendedName>
        <fullName evidence="3">F-box domain-containing protein</fullName>
    </recommendedName>
</protein>
<dbReference type="AlphaFoldDB" id="A0A9P7UU50"/>
<dbReference type="PANTHER" id="PTHR38926">
    <property type="entry name" value="F-BOX DOMAIN CONTAINING PROTEIN, EXPRESSED"/>
    <property type="match status" value="1"/>
</dbReference>
<comment type="caution">
    <text evidence="4">The sequence shown here is derived from an EMBL/GenBank/DDBJ whole genome shotgun (WGS) entry which is preliminary data.</text>
</comment>
<organism evidence="4 5">
    <name type="scientific">Marasmius oreades</name>
    <name type="common">fairy-ring Marasmius</name>
    <dbReference type="NCBI Taxonomy" id="181124"/>
    <lineage>
        <taxon>Eukaryota</taxon>
        <taxon>Fungi</taxon>
        <taxon>Dikarya</taxon>
        <taxon>Basidiomycota</taxon>
        <taxon>Agaricomycotina</taxon>
        <taxon>Agaricomycetes</taxon>
        <taxon>Agaricomycetidae</taxon>
        <taxon>Agaricales</taxon>
        <taxon>Marasmiineae</taxon>
        <taxon>Marasmiaceae</taxon>
        <taxon>Marasmius</taxon>
    </lineage>
</organism>
<dbReference type="InterPro" id="IPR001810">
    <property type="entry name" value="F-box_dom"/>
</dbReference>
<evidence type="ECO:0000313" key="5">
    <source>
        <dbReference type="Proteomes" id="UP001049176"/>
    </source>
</evidence>
<feature type="coiled-coil region" evidence="1">
    <location>
        <begin position="66"/>
        <end position="93"/>
    </location>
</feature>
<name>A0A9P7UU50_9AGAR</name>
<sequence length="567" mass="63593">MMLDSGVSHSAQANDNNHSPVMDCDSMNIVTPVSKTEHTSYSTGSLKELFRSIVTVQDRYSINSLLSDAQHELKSYEHEIHRLKATVMALESKRDWLKRSITRYRSLLAPIRTLPPEILTNIFALCCEENTLDIERASPVVILSMVCAQWREIVVSTPRLWSSLCIDFQHWDVVADRVALERMTRLFLKRSKKSPLKLVLQLPESKNRDFHTASTLDALVDTANRWRDVTLFSPWNVGPSRPILQGLRGQLPNLSSLHLNGTGPDDVKFDFFSSCPSLHSLRIQPGDDPYGPEYPTPRLILPWEQITSLKMYNSFAPSALSLLSQCSNVEYLELSLVGGGPNYSADIVSDALRCLTIEAREQDDVSCIFQSSTLRNLSVIDISGDIAEPTRDWISWDGGPLTDFIRRSSCTITSFRLKWVPIKDVQLISLLELMPALRSLRIEEYTTEQTSVPFNRVVNQRFLGHLALERDADSEYRSSKSLFLPRLTDLSLVMHNDNMDAGALVQAVSSRWLPDPEHASVIGAECIQSLAVVVIGEDGDSCTSLEILSTLECLRTTGGRVNISSRL</sequence>
<evidence type="ECO:0000259" key="3">
    <source>
        <dbReference type="PROSITE" id="PS50181"/>
    </source>
</evidence>
<dbReference type="SUPFAM" id="SSF81383">
    <property type="entry name" value="F-box domain"/>
    <property type="match status" value="1"/>
</dbReference>
<gene>
    <name evidence="4" type="ORF">E1B28_008295</name>
</gene>
<feature type="domain" description="F-box" evidence="3">
    <location>
        <begin position="108"/>
        <end position="164"/>
    </location>
</feature>
<evidence type="ECO:0000256" key="2">
    <source>
        <dbReference type="SAM" id="MobiDB-lite"/>
    </source>
</evidence>
<evidence type="ECO:0000313" key="4">
    <source>
        <dbReference type="EMBL" id="KAG7091894.1"/>
    </source>
</evidence>
<dbReference type="PANTHER" id="PTHR38926:SF72">
    <property type="entry name" value="IM:7136021-RELATED"/>
    <property type="match status" value="1"/>
</dbReference>
<dbReference type="KEGG" id="more:E1B28_008295"/>
<dbReference type="EMBL" id="CM032185">
    <property type="protein sequence ID" value="KAG7091894.1"/>
    <property type="molecule type" value="Genomic_DNA"/>
</dbReference>
<feature type="region of interest" description="Disordered" evidence="2">
    <location>
        <begin position="1"/>
        <end position="23"/>
    </location>
</feature>
<dbReference type="OrthoDB" id="3266451at2759"/>